<protein>
    <submittedName>
        <fullName evidence="2">Uncharacterized protein</fullName>
    </submittedName>
</protein>
<keyword evidence="1" id="KW-0472">Membrane</keyword>
<proteinExistence type="predicted"/>
<evidence type="ECO:0000313" key="2">
    <source>
        <dbReference type="EMBL" id="KIM52651.1"/>
    </source>
</evidence>
<reference evidence="3" key="2">
    <citation type="submission" date="2015-01" db="EMBL/GenBank/DDBJ databases">
        <title>Evolutionary Origins and Diversification of the Mycorrhizal Mutualists.</title>
        <authorList>
            <consortium name="DOE Joint Genome Institute"/>
            <consortium name="Mycorrhizal Genomics Consortium"/>
            <person name="Kohler A."/>
            <person name="Kuo A."/>
            <person name="Nagy L.G."/>
            <person name="Floudas D."/>
            <person name="Copeland A."/>
            <person name="Barry K.W."/>
            <person name="Cichocki N."/>
            <person name="Veneault-Fourrey C."/>
            <person name="LaButti K."/>
            <person name="Lindquist E.A."/>
            <person name="Lipzen A."/>
            <person name="Lundell T."/>
            <person name="Morin E."/>
            <person name="Murat C."/>
            <person name="Riley R."/>
            <person name="Ohm R."/>
            <person name="Sun H."/>
            <person name="Tunlid A."/>
            <person name="Henrissat B."/>
            <person name="Grigoriev I.V."/>
            <person name="Hibbett D.S."/>
            <person name="Martin F."/>
        </authorList>
    </citation>
    <scope>NUCLEOTIDE SEQUENCE [LARGE SCALE GENOMIC DNA]</scope>
    <source>
        <strain evidence="3">Foug A</strain>
    </source>
</reference>
<dbReference type="AlphaFoldDB" id="A0A0C3D986"/>
<gene>
    <name evidence="2" type="ORF">SCLCIDRAFT_32493</name>
</gene>
<dbReference type="EMBL" id="KN822204">
    <property type="protein sequence ID" value="KIM52651.1"/>
    <property type="molecule type" value="Genomic_DNA"/>
</dbReference>
<name>A0A0C3D986_9AGAM</name>
<sequence length="161" mass="17881">MTVPILASVISFSVRRPKDGLRHSFPLPQQVRIRHGRPRPRVRYLVLRATSSGRPSLLLPPFFFAFPHSFTPFSRLGDAPTRIPIAACWHHVTSLAHSLRDASMDKGTHLDDTTLIVLVSTTLVLVLLALAAGTRSWHRLPHLFHLTAATAPNSDEPSCPF</sequence>
<evidence type="ECO:0000256" key="1">
    <source>
        <dbReference type="SAM" id="Phobius"/>
    </source>
</evidence>
<organism evidence="2 3">
    <name type="scientific">Scleroderma citrinum Foug A</name>
    <dbReference type="NCBI Taxonomy" id="1036808"/>
    <lineage>
        <taxon>Eukaryota</taxon>
        <taxon>Fungi</taxon>
        <taxon>Dikarya</taxon>
        <taxon>Basidiomycota</taxon>
        <taxon>Agaricomycotina</taxon>
        <taxon>Agaricomycetes</taxon>
        <taxon>Agaricomycetidae</taxon>
        <taxon>Boletales</taxon>
        <taxon>Sclerodermatineae</taxon>
        <taxon>Sclerodermataceae</taxon>
        <taxon>Scleroderma</taxon>
    </lineage>
</organism>
<accession>A0A0C3D986</accession>
<dbReference type="InParanoid" id="A0A0C3D986"/>
<reference evidence="2 3" key="1">
    <citation type="submission" date="2014-04" db="EMBL/GenBank/DDBJ databases">
        <authorList>
            <consortium name="DOE Joint Genome Institute"/>
            <person name="Kuo A."/>
            <person name="Kohler A."/>
            <person name="Nagy L.G."/>
            <person name="Floudas D."/>
            <person name="Copeland A."/>
            <person name="Barry K.W."/>
            <person name="Cichocki N."/>
            <person name="Veneault-Fourrey C."/>
            <person name="LaButti K."/>
            <person name="Lindquist E.A."/>
            <person name="Lipzen A."/>
            <person name="Lundell T."/>
            <person name="Morin E."/>
            <person name="Murat C."/>
            <person name="Sun H."/>
            <person name="Tunlid A."/>
            <person name="Henrissat B."/>
            <person name="Grigoriev I.V."/>
            <person name="Hibbett D.S."/>
            <person name="Martin F."/>
            <person name="Nordberg H.P."/>
            <person name="Cantor M.N."/>
            <person name="Hua S.X."/>
        </authorList>
    </citation>
    <scope>NUCLEOTIDE SEQUENCE [LARGE SCALE GENOMIC DNA]</scope>
    <source>
        <strain evidence="2 3">Foug A</strain>
    </source>
</reference>
<dbReference type="HOGENOM" id="CLU_1644717_0_0_1"/>
<keyword evidence="1" id="KW-0812">Transmembrane</keyword>
<keyword evidence="3" id="KW-1185">Reference proteome</keyword>
<evidence type="ECO:0000313" key="3">
    <source>
        <dbReference type="Proteomes" id="UP000053989"/>
    </source>
</evidence>
<keyword evidence="1" id="KW-1133">Transmembrane helix</keyword>
<feature type="transmembrane region" description="Helical" evidence="1">
    <location>
        <begin position="113"/>
        <end position="133"/>
    </location>
</feature>
<dbReference type="Proteomes" id="UP000053989">
    <property type="component" value="Unassembled WGS sequence"/>
</dbReference>